<reference evidence="7 8" key="1">
    <citation type="submission" date="2022-05" db="EMBL/GenBank/DDBJ databases">
        <authorList>
            <consortium name="Genoscope - CEA"/>
            <person name="William W."/>
        </authorList>
    </citation>
    <scope>NUCLEOTIDE SEQUENCE [LARGE SCALE GENOMIC DNA]</scope>
</reference>
<feature type="region of interest" description="Disordered" evidence="5">
    <location>
        <begin position="332"/>
        <end position="368"/>
    </location>
</feature>
<dbReference type="Proteomes" id="UP001159427">
    <property type="component" value="Unassembled WGS sequence"/>
</dbReference>
<keyword evidence="8" id="KW-1185">Reference proteome</keyword>
<evidence type="ECO:0000313" key="8">
    <source>
        <dbReference type="Proteomes" id="UP001159427"/>
    </source>
</evidence>
<evidence type="ECO:0000256" key="2">
    <source>
        <dbReference type="ARBA" id="ARBA00022771"/>
    </source>
</evidence>
<organism evidence="7 8">
    <name type="scientific">Porites evermanni</name>
    <dbReference type="NCBI Taxonomy" id="104178"/>
    <lineage>
        <taxon>Eukaryota</taxon>
        <taxon>Metazoa</taxon>
        <taxon>Cnidaria</taxon>
        <taxon>Anthozoa</taxon>
        <taxon>Hexacorallia</taxon>
        <taxon>Scleractinia</taxon>
        <taxon>Fungiina</taxon>
        <taxon>Poritidae</taxon>
        <taxon>Porites</taxon>
    </lineage>
</organism>
<dbReference type="Gene3D" id="6.20.250.40">
    <property type="match status" value="1"/>
</dbReference>
<feature type="region of interest" description="Disordered" evidence="5">
    <location>
        <begin position="422"/>
        <end position="443"/>
    </location>
</feature>
<sequence length="496" mass="56161">MEGDMFDFPGEEGNGNDPVPSREAHVALREAFKSLQKRYTELVQQFAELQTKMKVRERRGSHSRVYQERDELHNLLQKSYIAFKEKHGENEQLKKIIQELKENLRMTQEGLPKIEGNASRPGSTSEEENGSETKKYKTIIKELQTLGLEVIEDKEKLFIILTERDYLGKWMEEKSDGNIVVKFKGTHFEDATTETEGLLMKNEEGETETKKMQAEIIQLKKKIQDQADELARFYKVFKEAMEQNLRYTKQEKARAEGTKQGLSDLAEKQASVDKNEWRPKQTSSAKAESLLVAVRTQAAEVKQAKQHVDRQNKSLRTLVDLTEKITKDFTQLVTSSKPQEASGSSGENESSQGAAGGVLSMSQGQGTGEENFERVFDDDAPLSIPVQETELDRLRNSKAKAKLEFSSGAMYNPRLITRETIASPSTPGRTVPMATGVSDSTWTGESDIEVIEEEEDFVGAGLPRGKICPVCDRFFPESFSQRDFEMHVNEHFDHNT</sequence>
<feature type="compositionally biased region" description="Basic and acidic residues" evidence="5">
    <location>
        <begin position="265"/>
        <end position="279"/>
    </location>
</feature>
<keyword evidence="2" id="KW-0863">Zinc-finger</keyword>
<evidence type="ECO:0000256" key="3">
    <source>
        <dbReference type="ARBA" id="ARBA00022833"/>
    </source>
</evidence>
<evidence type="ECO:0000256" key="1">
    <source>
        <dbReference type="ARBA" id="ARBA00022723"/>
    </source>
</evidence>
<protein>
    <recommendedName>
        <fullName evidence="6">UBZ1-type domain-containing protein</fullName>
    </recommendedName>
</protein>
<feature type="region of interest" description="Disordered" evidence="5">
    <location>
        <begin position="250"/>
        <end position="288"/>
    </location>
</feature>
<evidence type="ECO:0000259" key="6">
    <source>
        <dbReference type="Pfam" id="PF18112"/>
    </source>
</evidence>
<accession>A0ABN8Q740</accession>
<gene>
    <name evidence="7" type="ORF">PEVE_00002929</name>
</gene>
<dbReference type="InterPro" id="IPR041641">
    <property type="entry name" value="CALCOCO1/2_Zn_UBZ1"/>
</dbReference>
<proteinExistence type="predicted"/>
<evidence type="ECO:0000256" key="5">
    <source>
        <dbReference type="SAM" id="MobiDB-lite"/>
    </source>
</evidence>
<keyword evidence="4" id="KW-0175">Coiled coil</keyword>
<feature type="region of interest" description="Disordered" evidence="5">
    <location>
        <begin position="109"/>
        <end position="133"/>
    </location>
</feature>
<dbReference type="EMBL" id="CALNXI010001173">
    <property type="protein sequence ID" value="CAH3158595.1"/>
    <property type="molecule type" value="Genomic_DNA"/>
</dbReference>
<feature type="domain" description="UBZ1-type" evidence="6">
    <location>
        <begin position="466"/>
        <end position="492"/>
    </location>
</feature>
<keyword evidence="3" id="KW-0862">Zinc</keyword>
<name>A0ABN8Q740_9CNID</name>
<evidence type="ECO:0000256" key="4">
    <source>
        <dbReference type="ARBA" id="ARBA00023054"/>
    </source>
</evidence>
<feature type="compositionally biased region" description="Low complexity" evidence="5">
    <location>
        <begin position="339"/>
        <end position="353"/>
    </location>
</feature>
<dbReference type="Pfam" id="PF18112">
    <property type="entry name" value="Zn-C2H2_12"/>
    <property type="match status" value="1"/>
</dbReference>
<keyword evidence="1" id="KW-0479">Metal-binding</keyword>
<comment type="caution">
    <text evidence="7">The sequence shown here is derived from an EMBL/GenBank/DDBJ whole genome shotgun (WGS) entry which is preliminary data.</text>
</comment>
<evidence type="ECO:0000313" key="7">
    <source>
        <dbReference type="EMBL" id="CAH3158595.1"/>
    </source>
</evidence>
<feature type="region of interest" description="Disordered" evidence="5">
    <location>
        <begin position="1"/>
        <end position="22"/>
    </location>
</feature>